<keyword evidence="5 6" id="KW-0472">Membrane</keyword>
<feature type="transmembrane region" description="Helical" evidence="6">
    <location>
        <begin position="96"/>
        <end position="117"/>
    </location>
</feature>
<dbReference type="Proteomes" id="UP000593915">
    <property type="component" value="Chromosome"/>
</dbReference>
<evidence type="ECO:0000256" key="6">
    <source>
        <dbReference type="SAM" id="Phobius"/>
    </source>
</evidence>
<dbReference type="PANTHER" id="PTHR33529">
    <property type="entry name" value="SLR0882 PROTEIN-RELATED"/>
    <property type="match status" value="1"/>
</dbReference>
<reference evidence="7 8" key="1">
    <citation type="submission" date="2020-09" db="EMBL/GenBank/DDBJ databases">
        <title>Characterization of Treponema spp. from bovine digital dermatitis in Korea.</title>
        <authorList>
            <person name="Espiritu H.M."/>
            <person name="Cho Y.I."/>
            <person name="Mamuad L."/>
        </authorList>
    </citation>
    <scope>NUCLEOTIDE SEQUENCE [LARGE SCALE GENOMIC DNA]</scope>
    <source>
        <strain evidence="7 8">KS1</strain>
    </source>
</reference>
<protein>
    <submittedName>
        <fullName evidence="7">LptF/LptG family permease</fullName>
    </submittedName>
</protein>
<dbReference type="Pfam" id="PF03739">
    <property type="entry name" value="LptF_LptG"/>
    <property type="match status" value="1"/>
</dbReference>
<evidence type="ECO:0000313" key="7">
    <source>
        <dbReference type="EMBL" id="QOW60533.1"/>
    </source>
</evidence>
<feature type="transmembrane region" description="Helical" evidence="6">
    <location>
        <begin position="49"/>
        <end position="75"/>
    </location>
</feature>
<dbReference type="GO" id="GO:0043190">
    <property type="term" value="C:ATP-binding cassette (ABC) transporter complex"/>
    <property type="evidence" value="ECO:0007669"/>
    <property type="project" value="TreeGrafter"/>
</dbReference>
<evidence type="ECO:0000256" key="2">
    <source>
        <dbReference type="ARBA" id="ARBA00022475"/>
    </source>
</evidence>
<sequence>MKLIQRYLLQLFIPTFIVAMLFFILLLQLGDLFAHIVEYLQNGAGMTDILKLMALYIPKCISYSVPLAILFAGSYTMGNLYVKNELTSIFSAGISLGKFTLPMLVFGFLLSLGMIFFEDKIVIKYFFEKTKLSNQLLKNEESLNSSDIVILSELGKIVYLADYYNAVEKTLSNVSIVKRDDNGNLSLIIKSPYAVWSENGWKMDTVSVYTFNEKNEAAHTSVFPDNLILSEPPENFQQNLSSVDEMTIENAKIFITNLKKNGLPYYEELSKYYRRFSFPFTIFIVLFFSISLGGKFKKNILLMSILFSLGIATLFYITEMMTMMSAKWEYISPLAGAWTPILIFFIISILLLRTART</sequence>
<dbReference type="PANTHER" id="PTHR33529:SF6">
    <property type="entry name" value="YJGP_YJGQ FAMILY PERMEASE"/>
    <property type="match status" value="1"/>
</dbReference>
<dbReference type="AlphaFoldDB" id="A0A7S6WNR1"/>
<keyword evidence="2" id="KW-1003">Cell membrane</keyword>
<keyword evidence="4 6" id="KW-1133">Transmembrane helix</keyword>
<comment type="subcellular location">
    <subcellularLocation>
        <location evidence="1">Cell membrane</location>
        <topology evidence="1">Multi-pass membrane protein</topology>
    </subcellularLocation>
</comment>
<dbReference type="GO" id="GO:0015920">
    <property type="term" value="P:lipopolysaccharide transport"/>
    <property type="evidence" value="ECO:0007669"/>
    <property type="project" value="TreeGrafter"/>
</dbReference>
<feature type="transmembrane region" description="Helical" evidence="6">
    <location>
        <begin position="7"/>
        <end position="29"/>
    </location>
</feature>
<feature type="transmembrane region" description="Helical" evidence="6">
    <location>
        <begin position="276"/>
        <end position="293"/>
    </location>
</feature>
<gene>
    <name evidence="7" type="ORF">IFE08_12100</name>
</gene>
<organism evidence="7 8">
    <name type="scientific">Treponema pedis</name>
    <dbReference type="NCBI Taxonomy" id="409322"/>
    <lineage>
        <taxon>Bacteria</taxon>
        <taxon>Pseudomonadati</taxon>
        <taxon>Spirochaetota</taxon>
        <taxon>Spirochaetia</taxon>
        <taxon>Spirochaetales</taxon>
        <taxon>Treponemataceae</taxon>
        <taxon>Treponema</taxon>
    </lineage>
</organism>
<keyword evidence="3 6" id="KW-0812">Transmembrane</keyword>
<dbReference type="RefSeq" id="WP_020963822.1">
    <property type="nucleotide sequence ID" value="NZ_CP061839.1"/>
</dbReference>
<evidence type="ECO:0000256" key="5">
    <source>
        <dbReference type="ARBA" id="ARBA00023136"/>
    </source>
</evidence>
<dbReference type="GeneID" id="301088779"/>
<evidence type="ECO:0000256" key="1">
    <source>
        <dbReference type="ARBA" id="ARBA00004651"/>
    </source>
</evidence>
<evidence type="ECO:0000256" key="3">
    <source>
        <dbReference type="ARBA" id="ARBA00022692"/>
    </source>
</evidence>
<evidence type="ECO:0000256" key="4">
    <source>
        <dbReference type="ARBA" id="ARBA00022989"/>
    </source>
</evidence>
<feature type="transmembrane region" description="Helical" evidence="6">
    <location>
        <begin position="300"/>
        <end position="318"/>
    </location>
</feature>
<feature type="transmembrane region" description="Helical" evidence="6">
    <location>
        <begin position="330"/>
        <end position="352"/>
    </location>
</feature>
<dbReference type="InterPro" id="IPR005495">
    <property type="entry name" value="LptG/LptF_permease"/>
</dbReference>
<proteinExistence type="predicted"/>
<accession>A0A7S6WNR1</accession>
<evidence type="ECO:0000313" key="8">
    <source>
        <dbReference type="Proteomes" id="UP000593915"/>
    </source>
</evidence>
<name>A0A7S6WNR1_9SPIR</name>
<dbReference type="EMBL" id="CP061839">
    <property type="protein sequence ID" value="QOW60533.1"/>
    <property type="molecule type" value="Genomic_DNA"/>
</dbReference>